<sequence length="398" mass="44868">MSDDLPTIKAHPDFDSFSSDELKIHIRSLEEQVNFGQVHGAEHLVIVSLIQERRSAQAELARRNGLGPPNQQPEFWPEFLNAKDFLSKPEDPQRWIWEDCLAAGVASILVAKPKVGKSFLATNLAIAIARGYPFLARGVTQGPVAYLSLDATHDEMRDVFKIFGLKDSDPIFIHTGRAPVKAQKWVMEQVGKNGVKLLIVDTLQKVFRFQNINDYSEINNATEPLLSAAKEQGCHVMFLHHAGKESRDDLDSAIGSTGLRGLAYTYLHLKRLSESTQRILRTDQRGGRNFDEIAISDGKDGWIEKIGTRMDAEIEIFKPQIIEFLEEQPGAQEKEIHMAIPGQGRIMSRALRALMKLREVERTGTGKRGNAFHYYLAGQLIQEPEKEEEKERSLFQAK</sequence>
<proteinExistence type="predicted"/>
<comment type="caution">
    <text evidence="1">The sequence shown here is derived from an EMBL/GenBank/DDBJ whole genome shotgun (WGS) entry which is preliminary data.</text>
</comment>
<evidence type="ECO:0008006" key="3">
    <source>
        <dbReference type="Google" id="ProtNLM"/>
    </source>
</evidence>
<reference evidence="1 2" key="1">
    <citation type="journal article" date="2015" name="Nature">
        <title>rRNA introns, odd ribosomes, and small enigmatic genomes across a large radiation of phyla.</title>
        <authorList>
            <person name="Brown C.T."/>
            <person name="Hug L.A."/>
            <person name="Thomas B.C."/>
            <person name="Sharon I."/>
            <person name="Castelle C.J."/>
            <person name="Singh A."/>
            <person name="Wilkins M.J."/>
            <person name="Williams K.H."/>
            <person name="Banfield J.F."/>
        </authorList>
    </citation>
    <scope>NUCLEOTIDE SEQUENCE [LARGE SCALE GENOMIC DNA]</scope>
</reference>
<organism evidence="1 2">
    <name type="scientific">Candidatus Amesbacteria bacterium GW2011_GWB1_48_13</name>
    <dbReference type="NCBI Taxonomy" id="1618362"/>
    <lineage>
        <taxon>Bacteria</taxon>
        <taxon>Candidatus Amesiibacteriota</taxon>
    </lineage>
</organism>
<dbReference type="Proteomes" id="UP000034694">
    <property type="component" value="Unassembled WGS sequence"/>
</dbReference>
<gene>
    <name evidence="1" type="ORF">UY28_C0004G0067</name>
</gene>
<dbReference type="EMBL" id="LCPK01000004">
    <property type="protein sequence ID" value="KKU98329.1"/>
    <property type="molecule type" value="Genomic_DNA"/>
</dbReference>
<dbReference type="Pfam" id="PF13481">
    <property type="entry name" value="AAA_25"/>
    <property type="match status" value="1"/>
</dbReference>
<accession>A0A0G1UVM9</accession>
<dbReference type="AlphaFoldDB" id="A0A0G1UVM9"/>
<name>A0A0G1UVM9_9BACT</name>
<dbReference type="Gene3D" id="3.40.50.300">
    <property type="entry name" value="P-loop containing nucleotide triphosphate hydrolases"/>
    <property type="match status" value="1"/>
</dbReference>
<evidence type="ECO:0000313" key="1">
    <source>
        <dbReference type="EMBL" id="KKU98329.1"/>
    </source>
</evidence>
<protein>
    <recommendedName>
        <fullName evidence="3">AAA+ ATPase domain-containing protein</fullName>
    </recommendedName>
</protein>
<evidence type="ECO:0000313" key="2">
    <source>
        <dbReference type="Proteomes" id="UP000034694"/>
    </source>
</evidence>
<dbReference type="SUPFAM" id="SSF52540">
    <property type="entry name" value="P-loop containing nucleoside triphosphate hydrolases"/>
    <property type="match status" value="1"/>
</dbReference>
<dbReference type="InterPro" id="IPR027417">
    <property type="entry name" value="P-loop_NTPase"/>
</dbReference>